<dbReference type="OrthoDB" id="10263633at2759"/>
<dbReference type="Pfam" id="PF23141">
    <property type="entry name" value="Ig_NOMO"/>
    <property type="match status" value="1"/>
</dbReference>
<dbReference type="InterPro" id="IPR055074">
    <property type="entry name" value="NOMO1-3_2nd"/>
</dbReference>
<dbReference type="SUPFAM" id="SSF49452">
    <property type="entry name" value="Starch-binding domain-like"/>
    <property type="match status" value="1"/>
</dbReference>
<feature type="domain" description="NOMO second beta-sandwich" evidence="10">
    <location>
        <begin position="329"/>
        <end position="399"/>
    </location>
</feature>
<dbReference type="EMBL" id="LR899014">
    <property type="protein sequence ID" value="CAD7091800.1"/>
    <property type="molecule type" value="Genomic_DNA"/>
</dbReference>
<evidence type="ECO:0000256" key="6">
    <source>
        <dbReference type="ARBA" id="ARBA00023136"/>
    </source>
</evidence>
<gene>
    <name evidence="15" type="ORF">HERILL_LOCUS14200</name>
</gene>
<dbReference type="InterPro" id="IPR008969">
    <property type="entry name" value="CarboxyPept-like_regulatory"/>
</dbReference>
<keyword evidence="2" id="KW-0812">Transmembrane</keyword>
<keyword evidence="6" id="KW-0472">Membrane</keyword>
<dbReference type="InterPro" id="IPR051417">
    <property type="entry name" value="SDr/BOS_complex"/>
</dbReference>
<evidence type="ECO:0000256" key="3">
    <source>
        <dbReference type="ARBA" id="ARBA00022729"/>
    </source>
</evidence>
<dbReference type="Pfam" id="PF22904">
    <property type="entry name" value="NOMO1-like_2nd"/>
    <property type="match status" value="2"/>
</dbReference>
<dbReference type="InterPro" id="IPR056190">
    <property type="entry name" value="NOMO_5th"/>
</dbReference>
<feature type="domain" description="NOMO-like ninth beta-sandwich" evidence="9">
    <location>
        <begin position="755"/>
        <end position="829"/>
    </location>
</feature>
<evidence type="ECO:0000256" key="5">
    <source>
        <dbReference type="ARBA" id="ARBA00022989"/>
    </source>
</evidence>
<feature type="domain" description="NOMO seventh transthyretin-like" evidence="11">
    <location>
        <begin position="589"/>
        <end position="664"/>
    </location>
</feature>
<feature type="domain" description="NOMO-like N-terminal beta-sandwich" evidence="8">
    <location>
        <begin position="41"/>
        <end position="125"/>
    </location>
</feature>
<evidence type="ECO:0000259" key="8">
    <source>
        <dbReference type="Pfam" id="PF22898"/>
    </source>
</evidence>
<evidence type="ECO:0000259" key="12">
    <source>
        <dbReference type="Pfam" id="PF23192"/>
    </source>
</evidence>
<evidence type="ECO:0000259" key="13">
    <source>
        <dbReference type="Pfam" id="PF23193"/>
    </source>
</evidence>
<dbReference type="InterPro" id="IPR055073">
    <property type="entry name" value="NOMO1-like_9th"/>
</dbReference>
<protein>
    <recommendedName>
        <fullName evidence="17">Nodal modulator 1</fullName>
    </recommendedName>
</protein>
<feature type="domain" description="NOMO third transthyretin-like" evidence="13">
    <location>
        <begin position="226"/>
        <end position="324"/>
    </location>
</feature>
<evidence type="ECO:0000259" key="14">
    <source>
        <dbReference type="Pfam" id="PF23194"/>
    </source>
</evidence>
<feature type="domain" description="NOMO fifth transthyretin-like" evidence="14">
    <location>
        <begin position="411"/>
        <end position="491"/>
    </location>
</feature>
<dbReference type="GO" id="GO:0005789">
    <property type="term" value="C:endoplasmic reticulum membrane"/>
    <property type="evidence" value="ECO:0007669"/>
    <property type="project" value="UniProtKB-SubCell"/>
</dbReference>
<dbReference type="SUPFAM" id="SSF49464">
    <property type="entry name" value="Carboxypeptidase regulatory domain-like"/>
    <property type="match status" value="1"/>
</dbReference>
<dbReference type="PANTHER" id="PTHR23303:SF14">
    <property type="entry name" value="BOS COMPLEX SUBUNIT NOMO1-RELATED"/>
    <property type="match status" value="1"/>
</dbReference>
<dbReference type="InParanoid" id="A0A7R8V429"/>
<dbReference type="FunCoup" id="A0A7R8V429">
    <property type="interactions" value="1960"/>
</dbReference>
<dbReference type="Pfam" id="PF23193">
    <property type="entry name" value="NOMO_3rd"/>
    <property type="match status" value="1"/>
</dbReference>
<comment type="subcellular location">
    <subcellularLocation>
        <location evidence="1">Endoplasmic reticulum membrane</location>
        <topology evidence="1">Single-pass type I membrane protein</topology>
    </subcellularLocation>
</comment>
<evidence type="ECO:0000256" key="4">
    <source>
        <dbReference type="ARBA" id="ARBA00022824"/>
    </source>
</evidence>
<keyword evidence="4" id="KW-0256">Endoplasmic reticulum</keyword>
<dbReference type="InterPro" id="IPR056189">
    <property type="entry name" value="NOMO_3rd"/>
</dbReference>
<evidence type="ECO:0008006" key="17">
    <source>
        <dbReference type="Google" id="ProtNLM"/>
    </source>
</evidence>
<dbReference type="Gene3D" id="2.60.40.1120">
    <property type="entry name" value="Carboxypeptidase-like, regulatory domain"/>
    <property type="match status" value="2"/>
</dbReference>
<organism evidence="15 16">
    <name type="scientific">Hermetia illucens</name>
    <name type="common">Black soldier fly</name>
    <dbReference type="NCBI Taxonomy" id="343691"/>
    <lineage>
        <taxon>Eukaryota</taxon>
        <taxon>Metazoa</taxon>
        <taxon>Ecdysozoa</taxon>
        <taxon>Arthropoda</taxon>
        <taxon>Hexapoda</taxon>
        <taxon>Insecta</taxon>
        <taxon>Pterygota</taxon>
        <taxon>Neoptera</taxon>
        <taxon>Endopterygota</taxon>
        <taxon>Diptera</taxon>
        <taxon>Brachycera</taxon>
        <taxon>Stratiomyomorpha</taxon>
        <taxon>Stratiomyidae</taxon>
        <taxon>Hermetiinae</taxon>
        <taxon>Hermetia</taxon>
    </lineage>
</organism>
<dbReference type="InterPro" id="IPR055075">
    <property type="entry name" value="NOMO-like_N"/>
</dbReference>
<keyword evidence="5" id="KW-1133">Transmembrane helix</keyword>
<evidence type="ECO:0000313" key="16">
    <source>
        <dbReference type="Proteomes" id="UP000594454"/>
    </source>
</evidence>
<feature type="domain" description="NOMO C-terminal transthyretin-like" evidence="12">
    <location>
        <begin position="1018"/>
        <end position="1118"/>
    </location>
</feature>
<dbReference type="InterPro" id="IPR056319">
    <property type="entry name" value="NOMO_7th"/>
</dbReference>
<name>A0A7R8V429_HERIL</name>
<evidence type="ECO:0000256" key="1">
    <source>
        <dbReference type="ARBA" id="ARBA00004115"/>
    </source>
</evidence>
<sequence>MNITSICGRKMEVSRGSVVSFLVSLLVLATKAKSDEILGCGGFIRSHADIDFSKVEIKLLTKQGSLKDKTDCSPSNGYYFIPVYDKGEYILRISPPPGWSFEPESVDLNFDGKTDVCSQGKDVNFNFKGFGITGKISLAGQIGGAKDVTVTLESADGRDMRKTTSDINGIFSFTPIIPGKYHIKASHDKWHFSKPEYTVVVATGNTELPENSLVVSGFDVRGKFSNNGQTLSNVGVVLFKEKGQKLVSECSTKDLPLIVSGNSAFEQHPICFSEIDRNGEFLFRAVAPGKYLIRPAFDNKNLKLHIQPESFEFQVVRDTVILKDSFEITGFSVSGKVLTNAGGKGVPNAIVKLNGQTLTKTNSDGVYSLENMKGGSYSLAVEADDLKFAEQTVKLSISNPILPDIIVSTFKVCGEVISEHPHTVGITKLGSTFYTTASTTEHARHWCTYLPSGKYSVEVITTEEDKANGIQLYPVSQNMEIVSSPVSGIVFSQLKATISGKIKCLPDSSAECLNVDVTLHAVDASGRNTGQNFVTKAKGGAYTFENILPGNYKASIPQMKLCWDSTSKELNVKSANEQVAAFVQKGYEISIISSHRAQMQYKHHSQPEGKTERMDLMSGVNAFCVNKAGEYSLTVQGCHIYDVNLPKSFSTSDSNPVIIQAVAHKTGIRILSAERNTEPFEMQIEGKKGKNVVTSTLEANKVDGFYSYRFDTYLQPEELITVTPTSNVMLFKPKTKEVIGAKDCIDIAVSFVATQGLIIEGKILPPIEGAKVTLSFPSNPELQPIETTSSSRGGFKFGPIDSSLQVQLEAEKESYVFSDYDRVKNVFNAHKLCEIIVTVKDGKNGNKLSGVLLSLSGAESYRKNLVTGDDGVIKFHSLSPSQYFLRPMMKEYKFNPNSKIIDVKDGQTINIELSGERVAYSVFGTITSLNGDPFPNVVVEAISNEECLHHQEESSSAASGQYRIRALKPGCTYIVRPKEGEVNANVERSIPSHQSITIANEDIQDINLIAISPYEFVDVKVRVTASSNDYYKTLTLEMYRKGSADSPIFSQKVESPLNPKGSYNPGILVFFPTIPLDGKSYYVELKTSMSDKLFKYNLPTAYFLANTSSIYAELDFTPELKAGDGDLNQNSISALVLIALVAIAFFKQDLAMDFLNFVWGRLSSVANDLMQRQNKKKDNRFQEAINIKEIEEIAEGINSIKKKKTKKI</sequence>
<dbReference type="Pfam" id="PF22898">
    <property type="entry name" value="NOMO1-like_1st"/>
    <property type="match status" value="1"/>
</dbReference>
<dbReference type="SUPFAM" id="SSF49478">
    <property type="entry name" value="Cna protein B-type domain"/>
    <property type="match status" value="3"/>
</dbReference>
<dbReference type="InterPro" id="IPR056191">
    <property type="entry name" value="NOMO_12th"/>
</dbReference>
<evidence type="ECO:0000259" key="11">
    <source>
        <dbReference type="Pfam" id="PF23141"/>
    </source>
</evidence>
<reference evidence="15 16" key="1">
    <citation type="submission" date="2020-11" db="EMBL/GenBank/DDBJ databases">
        <authorList>
            <person name="Wallbank WR R."/>
            <person name="Pardo Diaz C."/>
            <person name="Kozak K."/>
            <person name="Martin S."/>
            <person name="Jiggins C."/>
            <person name="Moest M."/>
            <person name="Warren A I."/>
            <person name="Generalovic N T."/>
            <person name="Byers J.R.P. K."/>
            <person name="Montejo-Kovacevich G."/>
            <person name="Yen C E."/>
        </authorList>
    </citation>
    <scope>NUCLEOTIDE SEQUENCE [LARGE SCALE GENOMIC DNA]</scope>
</reference>
<evidence type="ECO:0000259" key="10">
    <source>
        <dbReference type="Pfam" id="PF22904"/>
    </source>
</evidence>
<feature type="domain" description="NOMO second beta-sandwich" evidence="10">
    <location>
        <begin position="127"/>
        <end position="215"/>
    </location>
</feature>
<dbReference type="Pfam" id="PF23194">
    <property type="entry name" value="NOMO_5th"/>
    <property type="match status" value="1"/>
</dbReference>
<evidence type="ECO:0000256" key="7">
    <source>
        <dbReference type="SAM" id="SignalP"/>
    </source>
</evidence>
<dbReference type="GO" id="GO:0030246">
    <property type="term" value="F:carbohydrate binding"/>
    <property type="evidence" value="ECO:0007669"/>
    <property type="project" value="InterPro"/>
</dbReference>
<evidence type="ECO:0000256" key="2">
    <source>
        <dbReference type="ARBA" id="ARBA00022692"/>
    </source>
</evidence>
<dbReference type="Proteomes" id="UP000594454">
    <property type="component" value="Chromosome 6"/>
</dbReference>
<evidence type="ECO:0000259" key="9">
    <source>
        <dbReference type="Pfam" id="PF22902"/>
    </source>
</evidence>
<dbReference type="Pfam" id="PF22902">
    <property type="entry name" value="NOMO1-like_9th"/>
    <property type="match status" value="1"/>
</dbReference>
<feature type="signal peptide" evidence="7">
    <location>
        <begin position="1"/>
        <end position="34"/>
    </location>
</feature>
<evidence type="ECO:0000313" key="15">
    <source>
        <dbReference type="EMBL" id="CAD7091800.1"/>
    </source>
</evidence>
<dbReference type="Pfam" id="PF23192">
    <property type="entry name" value="NOMO_12th"/>
    <property type="match status" value="1"/>
</dbReference>
<proteinExistence type="predicted"/>
<keyword evidence="3 7" id="KW-0732">Signal</keyword>
<dbReference type="InterPro" id="IPR013784">
    <property type="entry name" value="Carb-bd-like_fold"/>
</dbReference>
<dbReference type="PANTHER" id="PTHR23303">
    <property type="entry name" value="CARBOXYPEPTIDASE REGULATORY REGION-CONTAINING"/>
    <property type="match status" value="1"/>
</dbReference>
<feature type="chain" id="PRO_5030943413" description="Nodal modulator 1" evidence="7">
    <location>
        <begin position="35"/>
        <end position="1208"/>
    </location>
</feature>
<dbReference type="AlphaFoldDB" id="A0A7R8V429"/>
<accession>A0A7R8V429</accession>
<keyword evidence="16" id="KW-1185">Reference proteome</keyword>